<evidence type="ECO:0000313" key="2">
    <source>
        <dbReference type="EMBL" id="KAF7354644.1"/>
    </source>
</evidence>
<keyword evidence="3" id="KW-1185">Reference proteome</keyword>
<feature type="compositionally biased region" description="Acidic residues" evidence="1">
    <location>
        <begin position="1"/>
        <end position="16"/>
    </location>
</feature>
<evidence type="ECO:0000256" key="1">
    <source>
        <dbReference type="SAM" id="MobiDB-lite"/>
    </source>
</evidence>
<organism evidence="2 3">
    <name type="scientific">Mycena sanguinolenta</name>
    <dbReference type="NCBI Taxonomy" id="230812"/>
    <lineage>
        <taxon>Eukaryota</taxon>
        <taxon>Fungi</taxon>
        <taxon>Dikarya</taxon>
        <taxon>Basidiomycota</taxon>
        <taxon>Agaricomycotina</taxon>
        <taxon>Agaricomycetes</taxon>
        <taxon>Agaricomycetidae</taxon>
        <taxon>Agaricales</taxon>
        <taxon>Marasmiineae</taxon>
        <taxon>Mycenaceae</taxon>
        <taxon>Mycena</taxon>
    </lineage>
</organism>
<sequence>MPAEIIEIDDSEDEIPETMKEPSNDIDNTLSDFESDNNENEENEKPLIAPSTDIKADFEDVLQSGFEFDGAFAFSERYGMGAPNPCLNIDGLGPIGIPLNQREVSIITSACAPSGDINASGIWEMSPEKVHFENPAWDIWIQKTAGVAASDGLDASGGVRPIFTFKKLVIHGPGSQPSHHKESISEDESDTKIGDFVVILPGLFQGGQLQLSHAGQIKSLNLAHQSGLSTSIVAAYSGVEHTLASVTSGYRLSLLYEIVQPMTHAEDRPTLPEMQGATQKLRHIMLSWKQDVSGETPEYLACLLQHQYPESPNFSAKSLTGADALLISHLHPLARQLKFRLYFAHVRAVVKTSLYANDWSCRRRRGGWGTSDDECDWSDIDEAEFRDDDEPTEESLRVSQIVDLRGMPMDVDLELNVDDLLNGSATDGDPDESSFERDERTSATRTETYNRTVLLLWPKDSDLDLSVTVGDIYDYASNALRSSLTDVPSKRERRLINQLLVCCQTRRKNAKLGQAVQVLRECADRWNDVEMLLRAMKVCGADKNIDLVGVEGFVSVYQAFGWDALKDFYKDIMENDESNVRRNALLARLTRMAVEEDDVEVSLWCKEQTERVLESLGTVDTSQIPWLASVGLARGGKFLRDIIFPQLKAQKLSKPFWIAFIQHLRQCLKDMPTTSLRIVSGLIGQIVALIARNLPAFPTKIIKSAYGPERSERDSDAILEVIKLCVETEK</sequence>
<accession>A0A8H6Y908</accession>
<protein>
    <submittedName>
        <fullName evidence="2">Uncharacterized protein</fullName>
    </submittedName>
</protein>
<gene>
    <name evidence="2" type="ORF">MSAN_01378000</name>
</gene>
<dbReference type="PANTHER" id="PTHR33099:SF7">
    <property type="entry name" value="MYND-TYPE DOMAIN-CONTAINING PROTEIN"/>
    <property type="match status" value="1"/>
</dbReference>
<dbReference type="Proteomes" id="UP000623467">
    <property type="component" value="Unassembled WGS sequence"/>
</dbReference>
<proteinExistence type="predicted"/>
<evidence type="ECO:0000313" key="3">
    <source>
        <dbReference type="Proteomes" id="UP000623467"/>
    </source>
</evidence>
<dbReference type="AlphaFoldDB" id="A0A8H6Y908"/>
<dbReference type="PANTHER" id="PTHR33099">
    <property type="entry name" value="FE2OG DIOXYGENASE DOMAIN-CONTAINING PROTEIN"/>
    <property type="match status" value="1"/>
</dbReference>
<feature type="compositionally biased region" description="Acidic residues" evidence="1">
    <location>
        <begin position="33"/>
        <end position="42"/>
    </location>
</feature>
<dbReference type="OrthoDB" id="3266192at2759"/>
<reference evidence="2" key="1">
    <citation type="submission" date="2020-05" db="EMBL/GenBank/DDBJ databases">
        <title>Mycena genomes resolve the evolution of fungal bioluminescence.</title>
        <authorList>
            <person name="Tsai I.J."/>
        </authorList>
    </citation>
    <scope>NUCLEOTIDE SEQUENCE</scope>
    <source>
        <strain evidence="2">160909Yilan</strain>
    </source>
</reference>
<feature type="region of interest" description="Disordered" evidence="1">
    <location>
        <begin position="422"/>
        <end position="443"/>
    </location>
</feature>
<name>A0A8H6Y908_9AGAR</name>
<comment type="caution">
    <text evidence="2">The sequence shown here is derived from an EMBL/GenBank/DDBJ whole genome shotgun (WGS) entry which is preliminary data.</text>
</comment>
<dbReference type="EMBL" id="JACAZH010000011">
    <property type="protein sequence ID" value="KAF7354644.1"/>
    <property type="molecule type" value="Genomic_DNA"/>
</dbReference>
<feature type="region of interest" description="Disordered" evidence="1">
    <location>
        <begin position="1"/>
        <end position="47"/>
    </location>
</feature>